<reference evidence="4 5" key="1">
    <citation type="submission" date="2020-04" db="EMBL/GenBank/DDBJ databases">
        <title>Novosphingobium sp. TW-4 isolated from soil.</title>
        <authorList>
            <person name="Dahal R.H."/>
            <person name="Chaudhary D.K."/>
        </authorList>
    </citation>
    <scope>NUCLEOTIDE SEQUENCE [LARGE SCALE GENOMIC DNA]</scope>
    <source>
        <strain evidence="4 5">TW-4</strain>
    </source>
</reference>
<dbReference type="InterPro" id="IPR029069">
    <property type="entry name" value="HotDog_dom_sf"/>
</dbReference>
<dbReference type="NCBIfam" id="TIGR00369">
    <property type="entry name" value="unchar_dom_1"/>
    <property type="match status" value="1"/>
</dbReference>
<keyword evidence="2" id="KW-0378">Hydrolase</keyword>
<proteinExistence type="inferred from homology"/>
<accession>A0A7Y0BPB0</accession>
<dbReference type="AlphaFoldDB" id="A0A7Y0BPB0"/>
<dbReference type="InterPro" id="IPR003736">
    <property type="entry name" value="PAAI_dom"/>
</dbReference>
<dbReference type="EMBL" id="JABBGM010000003">
    <property type="protein sequence ID" value="NML93883.1"/>
    <property type="molecule type" value="Genomic_DNA"/>
</dbReference>
<feature type="domain" description="Thioesterase" evidence="3">
    <location>
        <begin position="58"/>
        <end position="137"/>
    </location>
</feature>
<dbReference type="SUPFAM" id="SSF54637">
    <property type="entry name" value="Thioesterase/thiol ester dehydrase-isomerase"/>
    <property type="match status" value="1"/>
</dbReference>
<dbReference type="PANTHER" id="PTHR21660:SF1">
    <property type="entry name" value="ACYL-COENZYME A THIOESTERASE 13"/>
    <property type="match status" value="1"/>
</dbReference>
<dbReference type="GO" id="GO:0047617">
    <property type="term" value="F:fatty acyl-CoA hydrolase activity"/>
    <property type="evidence" value="ECO:0007669"/>
    <property type="project" value="InterPro"/>
</dbReference>
<dbReference type="Pfam" id="PF03061">
    <property type="entry name" value="4HBT"/>
    <property type="match status" value="1"/>
</dbReference>
<evidence type="ECO:0000256" key="2">
    <source>
        <dbReference type="ARBA" id="ARBA00022801"/>
    </source>
</evidence>
<organism evidence="4 5">
    <name type="scientific">Novosphingobium olei</name>
    <dbReference type="NCBI Taxonomy" id="2728851"/>
    <lineage>
        <taxon>Bacteria</taxon>
        <taxon>Pseudomonadati</taxon>
        <taxon>Pseudomonadota</taxon>
        <taxon>Alphaproteobacteria</taxon>
        <taxon>Sphingomonadales</taxon>
        <taxon>Sphingomonadaceae</taxon>
        <taxon>Novosphingobium</taxon>
    </lineage>
</organism>
<dbReference type="CDD" id="cd03443">
    <property type="entry name" value="PaaI_thioesterase"/>
    <property type="match status" value="1"/>
</dbReference>
<dbReference type="RefSeq" id="WP_169493145.1">
    <property type="nucleotide sequence ID" value="NZ_JABBGM010000003.1"/>
</dbReference>
<keyword evidence="5" id="KW-1185">Reference proteome</keyword>
<dbReference type="Gene3D" id="3.10.129.10">
    <property type="entry name" value="Hotdog Thioesterase"/>
    <property type="match status" value="1"/>
</dbReference>
<evidence type="ECO:0000313" key="5">
    <source>
        <dbReference type="Proteomes" id="UP000583556"/>
    </source>
</evidence>
<gene>
    <name evidence="4" type="ORF">HHL27_09400</name>
</gene>
<name>A0A7Y0BPB0_9SPHN</name>
<evidence type="ECO:0000313" key="4">
    <source>
        <dbReference type="EMBL" id="NML93883.1"/>
    </source>
</evidence>
<dbReference type="InterPro" id="IPR006683">
    <property type="entry name" value="Thioestr_dom"/>
</dbReference>
<comment type="caution">
    <text evidence="4">The sequence shown here is derived from an EMBL/GenBank/DDBJ whole genome shotgun (WGS) entry which is preliminary data.</text>
</comment>
<sequence length="149" mass="15742">MTTAPDTRDMSGLALLQSFLAAGTRPPMIELMDFTLVEIEPGRAVFEGEPKATMLNPMGSVHGGYAATILDTACGCAVHAHLDADQSFTTLELKVSYLRGLSAQSGRVRAEGRTISIGKRVAFAEATLTDDQGRICATATSTLMVFGTT</sequence>
<comment type="similarity">
    <text evidence="1">Belongs to the thioesterase PaaI family.</text>
</comment>
<protein>
    <submittedName>
        <fullName evidence="4">PaaI family thioesterase</fullName>
    </submittedName>
</protein>
<evidence type="ECO:0000256" key="1">
    <source>
        <dbReference type="ARBA" id="ARBA00008324"/>
    </source>
</evidence>
<dbReference type="InterPro" id="IPR039298">
    <property type="entry name" value="ACOT13"/>
</dbReference>
<evidence type="ECO:0000259" key="3">
    <source>
        <dbReference type="Pfam" id="PF03061"/>
    </source>
</evidence>
<dbReference type="PANTHER" id="PTHR21660">
    <property type="entry name" value="THIOESTERASE SUPERFAMILY MEMBER-RELATED"/>
    <property type="match status" value="1"/>
</dbReference>
<dbReference type="Proteomes" id="UP000583556">
    <property type="component" value="Unassembled WGS sequence"/>
</dbReference>